<keyword evidence="4" id="KW-1185">Reference proteome</keyword>
<evidence type="ECO:0000256" key="1">
    <source>
        <dbReference type="ARBA" id="ARBA00010617"/>
    </source>
</evidence>
<dbReference type="HOGENOM" id="CLU_033716_1_2_11"/>
<dbReference type="GO" id="GO:0016705">
    <property type="term" value="F:oxidoreductase activity, acting on paired donors, with incorporation or reduction of molecular oxygen"/>
    <property type="evidence" value="ECO:0007669"/>
    <property type="project" value="InterPro"/>
</dbReference>
<dbReference type="KEGG" id="fri:FraEuI1c_3357"/>
<dbReference type="PANTHER" id="PTHR46696">
    <property type="entry name" value="P450, PUTATIVE (EUROFUNG)-RELATED"/>
    <property type="match status" value="1"/>
</dbReference>
<sequence>MTPHLAGSTGTADSRDHDRPVPSDHPADAVPLFGPRFEQEPAALYREMRARFGPVAPVLLEGGHPAWLVLGYRELVYVTSNPALFARDSRRWNRWPQIPPDWPLLPGVGYLPSVYFAEGVEHRRRAEVVHAALEAVDHLRLRAQCERIADQLIDTFCGRGEADLVADYASVIPLLVVAVLFGLDEADTESLVHDLTEMASGSSDALAAFERVGDLIRRVVARARKRPGNDIPSRMAMHPAGLTDDEMLMDLVVIASAGQLPTSYWTSGTLRLMLVDDRFSTGLSGGRRSVGQALNDVLWEDTPLQNFAGRWAVRTVELGGQRIAAGDLLLLGLAGANADPMVRAGMDRHAAGNHAHLSFSHGEHRCPSPAQAIAEVMVTAAVEVLLDRLPDVTLAVDSDALLWQPSPWTRGLVSLPVRFSPA</sequence>
<protein>
    <submittedName>
        <fullName evidence="3">Putative cytochrome P450</fullName>
    </submittedName>
</protein>
<dbReference type="Gene3D" id="1.10.630.10">
    <property type="entry name" value="Cytochrome P450"/>
    <property type="match status" value="1"/>
</dbReference>
<feature type="compositionally biased region" description="Basic and acidic residues" evidence="2">
    <location>
        <begin position="13"/>
        <end position="27"/>
    </location>
</feature>
<dbReference type="InterPro" id="IPR002397">
    <property type="entry name" value="Cyt_P450_B"/>
</dbReference>
<evidence type="ECO:0000256" key="2">
    <source>
        <dbReference type="SAM" id="MobiDB-lite"/>
    </source>
</evidence>
<dbReference type="GO" id="GO:0020037">
    <property type="term" value="F:heme binding"/>
    <property type="evidence" value="ECO:0007669"/>
    <property type="project" value="InterPro"/>
</dbReference>
<reference evidence="3 4" key="1">
    <citation type="submission" date="2010-10" db="EMBL/GenBank/DDBJ databases">
        <title>Complete sequence of Frankia sp. EuI1c.</title>
        <authorList>
            <consortium name="US DOE Joint Genome Institute"/>
            <person name="Lucas S."/>
            <person name="Copeland A."/>
            <person name="Lapidus A."/>
            <person name="Cheng J.-F."/>
            <person name="Bruce D."/>
            <person name="Goodwin L."/>
            <person name="Pitluck S."/>
            <person name="Chertkov O."/>
            <person name="Detter J.C."/>
            <person name="Han C."/>
            <person name="Tapia R."/>
            <person name="Land M."/>
            <person name="Hauser L."/>
            <person name="Jeffries C."/>
            <person name="Kyrpides N."/>
            <person name="Ivanova N."/>
            <person name="Mikhailova N."/>
            <person name="Beauchemin N."/>
            <person name="Sen A."/>
            <person name="Sur S.A."/>
            <person name="Gtari M."/>
            <person name="Wall L."/>
            <person name="Tisa L."/>
            <person name="Woyke T."/>
        </authorList>
    </citation>
    <scope>NUCLEOTIDE SEQUENCE [LARGE SCALE GENOMIC DNA]</scope>
    <source>
        <strain evidence="4">DSM 45817 / CECT 9037 / EuI1c</strain>
    </source>
</reference>
<accession>E3IWN6</accession>
<feature type="region of interest" description="Disordered" evidence="2">
    <location>
        <begin position="1"/>
        <end position="33"/>
    </location>
</feature>
<dbReference type="Proteomes" id="UP000002484">
    <property type="component" value="Chromosome"/>
</dbReference>
<dbReference type="STRING" id="298654.FraEuI1c_3357"/>
<dbReference type="eggNOG" id="COG2124">
    <property type="taxonomic scope" value="Bacteria"/>
</dbReference>
<proteinExistence type="inferred from homology"/>
<dbReference type="RefSeq" id="WP_013424484.1">
    <property type="nucleotide sequence ID" value="NC_014666.1"/>
</dbReference>
<comment type="similarity">
    <text evidence="1">Belongs to the cytochrome P450 family.</text>
</comment>
<evidence type="ECO:0000313" key="4">
    <source>
        <dbReference type="Proteomes" id="UP000002484"/>
    </source>
</evidence>
<dbReference type="EMBL" id="CP002299">
    <property type="protein sequence ID" value="ADP81366.1"/>
    <property type="molecule type" value="Genomic_DNA"/>
</dbReference>
<dbReference type="InterPro" id="IPR036396">
    <property type="entry name" value="Cyt_P450_sf"/>
</dbReference>
<dbReference type="GO" id="GO:0005506">
    <property type="term" value="F:iron ion binding"/>
    <property type="evidence" value="ECO:0007669"/>
    <property type="project" value="InterPro"/>
</dbReference>
<evidence type="ECO:0000313" key="3">
    <source>
        <dbReference type="EMBL" id="ADP81366.1"/>
    </source>
</evidence>
<dbReference type="AlphaFoldDB" id="E3IWN6"/>
<dbReference type="GO" id="GO:0004497">
    <property type="term" value="F:monooxygenase activity"/>
    <property type="evidence" value="ECO:0007669"/>
    <property type="project" value="InterPro"/>
</dbReference>
<dbReference type="PRINTS" id="PR00359">
    <property type="entry name" value="BP450"/>
</dbReference>
<dbReference type="PANTHER" id="PTHR46696:SF1">
    <property type="entry name" value="CYTOCHROME P450 YJIB-RELATED"/>
    <property type="match status" value="1"/>
</dbReference>
<organism evidence="3 4">
    <name type="scientific">Pseudofrankia inefficax (strain DSM 45817 / CECT 9037 / DDB 130130 / EuI1c)</name>
    <name type="common">Frankia inefficax</name>
    <dbReference type="NCBI Taxonomy" id="298654"/>
    <lineage>
        <taxon>Bacteria</taxon>
        <taxon>Bacillati</taxon>
        <taxon>Actinomycetota</taxon>
        <taxon>Actinomycetes</taxon>
        <taxon>Frankiales</taxon>
        <taxon>Frankiaceae</taxon>
        <taxon>Pseudofrankia</taxon>
    </lineage>
</organism>
<dbReference type="OrthoDB" id="4133219at2"/>
<dbReference type="InParanoid" id="E3IWN6"/>
<dbReference type="SUPFAM" id="SSF48264">
    <property type="entry name" value="Cytochrome P450"/>
    <property type="match status" value="1"/>
</dbReference>
<gene>
    <name evidence="3" type="ordered locus">FraEuI1c_3357</name>
</gene>
<name>E3IWN6_PSEI1</name>
<dbReference type="CDD" id="cd20623">
    <property type="entry name" value="CYP_unk"/>
    <property type="match status" value="1"/>
</dbReference>